<gene>
    <name evidence="7" type="ORF">GP486_001111</name>
</gene>
<feature type="region of interest" description="Disordered" evidence="4">
    <location>
        <begin position="1112"/>
        <end position="1158"/>
    </location>
</feature>
<feature type="compositionally biased region" description="Basic residues" evidence="4">
    <location>
        <begin position="809"/>
        <end position="835"/>
    </location>
</feature>
<feature type="compositionally biased region" description="Acidic residues" evidence="4">
    <location>
        <begin position="380"/>
        <end position="395"/>
    </location>
</feature>
<dbReference type="InterPro" id="IPR038718">
    <property type="entry name" value="SNF2-like_sf"/>
</dbReference>
<feature type="domain" description="Helicase C-terminal" evidence="6">
    <location>
        <begin position="915"/>
        <end position="1075"/>
    </location>
</feature>
<dbReference type="InterPro" id="IPR027417">
    <property type="entry name" value="P-loop_NTPase"/>
</dbReference>
<dbReference type="PANTHER" id="PTHR45626:SF14">
    <property type="entry name" value="ATP-DEPENDENT DNA HELICASE (EUROFUNG)"/>
    <property type="match status" value="1"/>
</dbReference>
<dbReference type="InterPro" id="IPR050628">
    <property type="entry name" value="SNF2_RAD54_helicase_TF"/>
</dbReference>
<feature type="region of interest" description="Disordered" evidence="4">
    <location>
        <begin position="357"/>
        <end position="399"/>
    </location>
</feature>
<dbReference type="Gene3D" id="3.40.50.10810">
    <property type="entry name" value="Tandem AAA-ATPase domain"/>
    <property type="match status" value="1"/>
</dbReference>
<keyword evidence="2" id="KW-0378">Hydrolase</keyword>
<evidence type="ECO:0000256" key="3">
    <source>
        <dbReference type="ARBA" id="ARBA00022840"/>
    </source>
</evidence>
<dbReference type="Pfam" id="PF00176">
    <property type="entry name" value="SNF2-rel_dom"/>
    <property type="match status" value="1"/>
</dbReference>
<dbReference type="InterPro" id="IPR001650">
    <property type="entry name" value="Helicase_C-like"/>
</dbReference>
<evidence type="ECO:0000313" key="7">
    <source>
        <dbReference type="EMBL" id="KAH0565486.1"/>
    </source>
</evidence>
<evidence type="ECO:0000313" key="8">
    <source>
        <dbReference type="Proteomes" id="UP000750711"/>
    </source>
</evidence>
<dbReference type="GO" id="GO:0005634">
    <property type="term" value="C:nucleus"/>
    <property type="evidence" value="ECO:0007669"/>
    <property type="project" value="TreeGrafter"/>
</dbReference>
<dbReference type="SMART" id="SM00487">
    <property type="entry name" value="DEXDc"/>
    <property type="match status" value="1"/>
</dbReference>
<feature type="region of interest" description="Disordered" evidence="4">
    <location>
        <begin position="809"/>
        <end position="905"/>
    </location>
</feature>
<proteinExistence type="predicted"/>
<evidence type="ECO:0000256" key="2">
    <source>
        <dbReference type="ARBA" id="ARBA00022801"/>
    </source>
</evidence>
<sequence length="1158" mass="127837">MDEEDLAPTEQPTTPTSPNAAWFRAYKSTLDKLSRGDRILPLSPILDIRIWPTATFLSPTADQELSNFTSRVGPQLFARANSISPAGPPSSSLKGAISGPVQAEGSTGFGSSCPQNIDTNFGALDNMVIERDSPSKARLSPQKDIQRPYQPQFGSSSPLQSALPKAFNIPPKNKPRPEHHRPSNNGINASDGLRHPHSLRGDEAASGALTDPFRPRQPTGIDDRAGSGAFNPRHENSGDKEVQEIPRPMNQAFSAVRPSEWRTFSSLGGTNRGFIAINQSTGQKAPIDLTGGSKDSYGIPSGAADKFGAIDTDTYINPTKTAETIKALLEGAFDDDDDKPKTRSRKKKQAEEVIGLIDRTKNLSVGENGDSGESKGTSDRDEEEEEEEEEEDGDDGTVVGLNVKLLPHQVQGVQWMREKERGKPKGGILADDMGLGKTLQSIALVLTNPLKSSPPSDKDKSGTPAKSTLVVAPLALIKQWEKEIKDRVSGSHRLRVCVHHGPNRTKDYQDLQRYDVVITTYQILASEHAGSSDKEGGLQVGCFGVHWYRVILDEAHSIKNHLAKSSKACYALRTRYRWCLTGTPMQNNLDELQSLIRFLKIKPYDDPKVWKEQITWPMKNGRGGTAIKRLQYFLKAVMKRRTKEVLKKDGALNFGGKSSKEGDQGGFRIAERKVEEIRATFSTEERTFYDRLEKRTDRSLEQMEGGGKLSYANALVLLLRLRQACNHPELVAGKLAKDKEALTVSDGVGQAPKKSKASATEVDDIADLLGGLTVETTSCEVCMLELSNKEMKGGAIRCSGCQDDVTMMRSRKRNHGAKGKSKSSTHRNRAIRHRPRVTDSDDEDDDRGEWIVPEEQRNKESLGKAGGTDDENSEGGGEWIGDEDTSVEGEEGDEEEEDYDSSDEAEISKLVISTKTEYLLKILHKETLEHKFIVFSQFTSMLDLIEPFLKRDGFNYTRYDGSMRNDQREASLDRLRNSRSCRILLCSLKCGSLGLNLTAASRVVILEPFWNPFIEEQAIDRVHRLNQTVDVVVYKITIANTVEERILKLQKTKRDLANATIEGKAVGKLSMKDIMSLFRHDHQGPPDPKDISLATKTRVLDSGSALESMGLRAGGSEQQQHGVRKVSHPMHKAQGGAAPLPPPPPPPTTGNSIWGRRW</sequence>
<evidence type="ECO:0000259" key="5">
    <source>
        <dbReference type="PROSITE" id="PS51192"/>
    </source>
</evidence>
<dbReference type="PROSITE" id="PS51194">
    <property type="entry name" value="HELICASE_CTER"/>
    <property type="match status" value="1"/>
</dbReference>
<dbReference type="PANTHER" id="PTHR45626">
    <property type="entry name" value="TRANSCRIPTION TERMINATION FACTOR 2-RELATED"/>
    <property type="match status" value="1"/>
</dbReference>
<feature type="region of interest" description="Disordered" evidence="4">
    <location>
        <begin position="133"/>
        <end position="244"/>
    </location>
</feature>
<dbReference type="GO" id="GO:0006281">
    <property type="term" value="P:DNA repair"/>
    <property type="evidence" value="ECO:0007669"/>
    <property type="project" value="TreeGrafter"/>
</dbReference>
<feature type="compositionally biased region" description="Polar residues" evidence="4">
    <location>
        <begin position="10"/>
        <end position="19"/>
    </location>
</feature>
<reference evidence="7" key="1">
    <citation type="submission" date="2021-03" db="EMBL/GenBank/DDBJ databases">
        <title>Comparative genomics and phylogenomic investigation of the class Geoglossomycetes provide insights into ecological specialization and systematics.</title>
        <authorList>
            <person name="Melie T."/>
            <person name="Pirro S."/>
            <person name="Miller A.N."/>
            <person name="Quandt A."/>
        </authorList>
    </citation>
    <scope>NUCLEOTIDE SEQUENCE</scope>
    <source>
        <strain evidence="7">CAQ_001_2017</strain>
    </source>
</reference>
<dbReference type="Gene3D" id="3.40.50.300">
    <property type="entry name" value="P-loop containing nucleotide triphosphate hydrolases"/>
    <property type="match status" value="1"/>
</dbReference>
<dbReference type="Proteomes" id="UP000750711">
    <property type="component" value="Unassembled WGS sequence"/>
</dbReference>
<dbReference type="PROSITE" id="PS51192">
    <property type="entry name" value="HELICASE_ATP_BIND_1"/>
    <property type="match status" value="1"/>
</dbReference>
<dbReference type="Pfam" id="PF00271">
    <property type="entry name" value="Helicase_C"/>
    <property type="match status" value="1"/>
</dbReference>
<dbReference type="SUPFAM" id="SSF52540">
    <property type="entry name" value="P-loop containing nucleoside triphosphate hydrolases"/>
    <property type="match status" value="2"/>
</dbReference>
<dbReference type="InterPro" id="IPR049730">
    <property type="entry name" value="SNF2/RAD54-like_C"/>
</dbReference>
<feature type="domain" description="Helicase ATP-binding" evidence="5">
    <location>
        <begin position="418"/>
        <end position="602"/>
    </location>
</feature>
<dbReference type="GO" id="GO:0008094">
    <property type="term" value="F:ATP-dependent activity, acting on DNA"/>
    <property type="evidence" value="ECO:0007669"/>
    <property type="project" value="TreeGrafter"/>
</dbReference>
<name>A0A9P8RT01_9PEZI</name>
<dbReference type="InterPro" id="IPR014001">
    <property type="entry name" value="Helicase_ATP-bd"/>
</dbReference>
<dbReference type="CDD" id="cd18793">
    <property type="entry name" value="SF2_C_SNF"/>
    <property type="match status" value="1"/>
</dbReference>
<dbReference type="FunFam" id="3.40.50.10810:FF:000053">
    <property type="entry name" value="SNF2 family helicase/ATPase, putative"/>
    <property type="match status" value="1"/>
</dbReference>
<dbReference type="InterPro" id="IPR000330">
    <property type="entry name" value="SNF2_N"/>
</dbReference>
<accession>A0A9P8RT01</accession>
<keyword evidence="3" id="KW-0067">ATP-binding</keyword>
<organism evidence="7 8">
    <name type="scientific">Trichoglossum hirsutum</name>
    <dbReference type="NCBI Taxonomy" id="265104"/>
    <lineage>
        <taxon>Eukaryota</taxon>
        <taxon>Fungi</taxon>
        <taxon>Dikarya</taxon>
        <taxon>Ascomycota</taxon>
        <taxon>Pezizomycotina</taxon>
        <taxon>Geoglossomycetes</taxon>
        <taxon>Geoglossales</taxon>
        <taxon>Geoglossaceae</taxon>
        <taxon>Trichoglossum</taxon>
    </lineage>
</organism>
<feature type="compositionally biased region" description="Basic and acidic residues" evidence="4">
    <location>
        <begin position="232"/>
        <end position="244"/>
    </location>
</feature>
<evidence type="ECO:0000256" key="1">
    <source>
        <dbReference type="ARBA" id="ARBA00022741"/>
    </source>
</evidence>
<protein>
    <submittedName>
        <fullName evidence="7">Uncharacterized protein</fullName>
    </submittedName>
</protein>
<evidence type="ECO:0000259" key="6">
    <source>
        <dbReference type="PROSITE" id="PS51194"/>
    </source>
</evidence>
<dbReference type="CDD" id="cd18008">
    <property type="entry name" value="DEXDc_SHPRH-like"/>
    <property type="match status" value="1"/>
</dbReference>
<evidence type="ECO:0000256" key="4">
    <source>
        <dbReference type="SAM" id="MobiDB-lite"/>
    </source>
</evidence>
<dbReference type="GO" id="GO:0005524">
    <property type="term" value="F:ATP binding"/>
    <property type="evidence" value="ECO:0007669"/>
    <property type="project" value="UniProtKB-KW"/>
</dbReference>
<dbReference type="EMBL" id="JAGHQM010000089">
    <property type="protein sequence ID" value="KAH0565486.1"/>
    <property type="molecule type" value="Genomic_DNA"/>
</dbReference>
<comment type="caution">
    <text evidence="7">The sequence shown here is derived from an EMBL/GenBank/DDBJ whole genome shotgun (WGS) entry which is preliminary data.</text>
</comment>
<dbReference type="SMART" id="SM00490">
    <property type="entry name" value="HELICc"/>
    <property type="match status" value="1"/>
</dbReference>
<dbReference type="AlphaFoldDB" id="A0A9P8RT01"/>
<feature type="compositionally biased region" description="Acidic residues" evidence="4">
    <location>
        <begin position="880"/>
        <end position="905"/>
    </location>
</feature>
<feature type="region of interest" description="Disordered" evidence="4">
    <location>
        <begin position="1"/>
        <end position="20"/>
    </location>
</feature>
<feature type="compositionally biased region" description="Basic residues" evidence="4">
    <location>
        <begin position="1122"/>
        <end position="1131"/>
    </location>
</feature>
<keyword evidence="8" id="KW-1185">Reference proteome</keyword>
<keyword evidence="1" id="KW-0547">Nucleotide-binding</keyword>
<feature type="compositionally biased region" description="Pro residues" evidence="4">
    <location>
        <begin position="1139"/>
        <end position="1148"/>
    </location>
</feature>
<dbReference type="GO" id="GO:0016787">
    <property type="term" value="F:hydrolase activity"/>
    <property type="evidence" value="ECO:0007669"/>
    <property type="project" value="UniProtKB-KW"/>
</dbReference>